<dbReference type="InterPro" id="IPR000182">
    <property type="entry name" value="GNAT_dom"/>
</dbReference>
<dbReference type="PANTHER" id="PTHR43792">
    <property type="entry name" value="GNAT FAMILY, PUTATIVE (AFU_ORTHOLOGUE AFUA_3G00765)-RELATED-RELATED"/>
    <property type="match status" value="1"/>
</dbReference>
<protein>
    <recommendedName>
        <fullName evidence="1">N-acetyltransferase domain-containing protein</fullName>
    </recommendedName>
</protein>
<dbReference type="STRING" id="1810919.A0A3D8RRZ5"/>
<gene>
    <name evidence="2" type="ORF">DSM5745_06720</name>
</gene>
<evidence type="ECO:0000313" key="2">
    <source>
        <dbReference type="EMBL" id="RDW76728.1"/>
    </source>
</evidence>
<sequence>MSFQTARLSFKPLCLSDTVALHELRTEPSVMKWSVQHVPDANLQQTEDWIRRSIGLDETGSDAEKGGAKKGMSLKKGKGIVFSVRELSYLQSRKDGDGEEDRIIAVIGIKESESPVSGKMQYELGYMFVPGVWGKGYASEAVKGIMGWWFTYLDSFGTSIAKSEASGVNGGKQGDIEDEDRVYAIVAKTNGASIRVMEKCGFRVVGQGEEDGSGLELVEFCISKSDLAI</sequence>
<dbReference type="GeneID" id="38117090"/>
<dbReference type="InterPro" id="IPR016181">
    <property type="entry name" value="Acyl_CoA_acyltransferase"/>
</dbReference>
<dbReference type="GO" id="GO:0016747">
    <property type="term" value="F:acyltransferase activity, transferring groups other than amino-acyl groups"/>
    <property type="evidence" value="ECO:0007669"/>
    <property type="project" value="InterPro"/>
</dbReference>
<name>A0A3D8RRZ5_9EURO</name>
<accession>A0A3D8RRZ5</accession>
<dbReference type="InterPro" id="IPR051531">
    <property type="entry name" value="N-acetyltransferase"/>
</dbReference>
<dbReference type="OrthoDB" id="630895at2759"/>
<dbReference type="Gene3D" id="3.40.630.30">
    <property type="match status" value="1"/>
</dbReference>
<evidence type="ECO:0000313" key="3">
    <source>
        <dbReference type="Proteomes" id="UP000256690"/>
    </source>
</evidence>
<dbReference type="AlphaFoldDB" id="A0A3D8RRZ5"/>
<keyword evidence="3" id="KW-1185">Reference proteome</keyword>
<dbReference type="EMBL" id="PVWQ01000007">
    <property type="protein sequence ID" value="RDW76728.1"/>
    <property type="molecule type" value="Genomic_DNA"/>
</dbReference>
<feature type="domain" description="N-acetyltransferase" evidence="1">
    <location>
        <begin position="7"/>
        <end position="203"/>
    </location>
</feature>
<evidence type="ECO:0000259" key="1">
    <source>
        <dbReference type="Pfam" id="PF13302"/>
    </source>
</evidence>
<dbReference type="RefSeq" id="XP_026603040.1">
    <property type="nucleotide sequence ID" value="XM_026748736.1"/>
</dbReference>
<dbReference type="SUPFAM" id="SSF55729">
    <property type="entry name" value="Acyl-CoA N-acyltransferases (Nat)"/>
    <property type="match status" value="1"/>
</dbReference>
<comment type="caution">
    <text evidence="2">The sequence shown here is derived from an EMBL/GenBank/DDBJ whole genome shotgun (WGS) entry which is preliminary data.</text>
</comment>
<dbReference type="Pfam" id="PF13302">
    <property type="entry name" value="Acetyltransf_3"/>
    <property type="match status" value="1"/>
</dbReference>
<dbReference type="Proteomes" id="UP000256690">
    <property type="component" value="Unassembled WGS sequence"/>
</dbReference>
<proteinExistence type="predicted"/>
<dbReference type="PANTHER" id="PTHR43792:SF1">
    <property type="entry name" value="N-ACETYLTRANSFERASE DOMAIN-CONTAINING PROTEIN"/>
    <property type="match status" value="1"/>
</dbReference>
<organism evidence="2 3">
    <name type="scientific">Aspergillus mulundensis</name>
    <dbReference type="NCBI Taxonomy" id="1810919"/>
    <lineage>
        <taxon>Eukaryota</taxon>
        <taxon>Fungi</taxon>
        <taxon>Dikarya</taxon>
        <taxon>Ascomycota</taxon>
        <taxon>Pezizomycotina</taxon>
        <taxon>Eurotiomycetes</taxon>
        <taxon>Eurotiomycetidae</taxon>
        <taxon>Eurotiales</taxon>
        <taxon>Aspergillaceae</taxon>
        <taxon>Aspergillus</taxon>
        <taxon>Aspergillus subgen. Nidulantes</taxon>
    </lineage>
</organism>
<reference evidence="2 3" key="1">
    <citation type="journal article" date="2018" name="IMA Fungus">
        <title>IMA Genome-F 9: Draft genome sequence of Annulohypoxylon stygium, Aspergillus mulundensis, Berkeleyomyces basicola (syn. Thielaviopsis basicola), Ceratocystis smalleyi, two Cercospora beticola strains, Coleophoma cylindrospora, Fusarium fracticaudum, Phialophora cf. hyalina, and Morchella septimelata.</title>
        <authorList>
            <person name="Wingfield B.D."/>
            <person name="Bills G.F."/>
            <person name="Dong Y."/>
            <person name="Huang W."/>
            <person name="Nel W.J."/>
            <person name="Swalarsk-Parry B.S."/>
            <person name="Vaghefi N."/>
            <person name="Wilken P.M."/>
            <person name="An Z."/>
            <person name="de Beer Z.W."/>
            <person name="De Vos L."/>
            <person name="Chen L."/>
            <person name="Duong T.A."/>
            <person name="Gao Y."/>
            <person name="Hammerbacher A."/>
            <person name="Kikkert J.R."/>
            <person name="Li Y."/>
            <person name="Li H."/>
            <person name="Li K."/>
            <person name="Li Q."/>
            <person name="Liu X."/>
            <person name="Ma X."/>
            <person name="Naidoo K."/>
            <person name="Pethybridge S.J."/>
            <person name="Sun J."/>
            <person name="Steenkamp E.T."/>
            <person name="van der Nest M.A."/>
            <person name="van Wyk S."/>
            <person name="Wingfield M.J."/>
            <person name="Xiong C."/>
            <person name="Yue Q."/>
            <person name="Zhang X."/>
        </authorList>
    </citation>
    <scope>NUCLEOTIDE SEQUENCE [LARGE SCALE GENOMIC DNA]</scope>
    <source>
        <strain evidence="2 3">DSM 5745</strain>
    </source>
</reference>